<sequence>METKNDFIFDLHIFNTEFFSAIFNIPLDIHDRATITGYFNDYTKRVQVIGDFPFFQYGNKKFESGKIFFGNPDNRLKGEIRFNNSRKNGTNMNMFLNVQVRNNVIDTT</sequence>
<comment type="caution">
    <text evidence="1">The sequence shown here is derived from an EMBL/GenBank/DDBJ whole genome shotgun (WGS) entry which is preliminary data.</text>
</comment>
<accession>A0A5J4PL62</accession>
<reference evidence="1" key="1">
    <citation type="submission" date="2019-03" db="EMBL/GenBank/DDBJ databases">
        <title>Single cell metagenomics reveals metabolic interactions within the superorganism composed of flagellate Streblomastix strix and complex community of Bacteroidetes bacteria on its surface.</title>
        <authorList>
            <person name="Treitli S.C."/>
            <person name="Kolisko M."/>
            <person name="Husnik F."/>
            <person name="Keeling P."/>
            <person name="Hampl V."/>
        </authorList>
    </citation>
    <scope>NUCLEOTIDE SEQUENCE</scope>
    <source>
        <strain evidence="1">STM</strain>
    </source>
</reference>
<proteinExistence type="predicted"/>
<evidence type="ECO:0000313" key="1">
    <source>
        <dbReference type="EMBL" id="KAA6309314.1"/>
    </source>
</evidence>
<gene>
    <name evidence="1" type="ORF">EZS27_039168</name>
</gene>
<dbReference type="AlphaFoldDB" id="A0A5J4PL62"/>
<feature type="non-terminal residue" evidence="1">
    <location>
        <position position="108"/>
    </location>
</feature>
<organism evidence="1">
    <name type="scientific">termite gut metagenome</name>
    <dbReference type="NCBI Taxonomy" id="433724"/>
    <lineage>
        <taxon>unclassified sequences</taxon>
        <taxon>metagenomes</taxon>
        <taxon>organismal metagenomes</taxon>
    </lineage>
</organism>
<protein>
    <recommendedName>
        <fullName evidence="2">AsmA-like C-terminal domain-containing protein</fullName>
    </recommendedName>
</protein>
<name>A0A5J4PL62_9ZZZZ</name>
<evidence type="ECO:0008006" key="2">
    <source>
        <dbReference type="Google" id="ProtNLM"/>
    </source>
</evidence>
<dbReference type="EMBL" id="SNRY01008007">
    <property type="protein sequence ID" value="KAA6309314.1"/>
    <property type="molecule type" value="Genomic_DNA"/>
</dbReference>